<proteinExistence type="predicted"/>
<organism evidence="2 3">
    <name type="scientific">Rotaria socialis</name>
    <dbReference type="NCBI Taxonomy" id="392032"/>
    <lineage>
        <taxon>Eukaryota</taxon>
        <taxon>Metazoa</taxon>
        <taxon>Spiralia</taxon>
        <taxon>Gnathifera</taxon>
        <taxon>Rotifera</taxon>
        <taxon>Eurotatoria</taxon>
        <taxon>Bdelloidea</taxon>
        <taxon>Philodinida</taxon>
        <taxon>Philodinidae</taxon>
        <taxon>Rotaria</taxon>
    </lineage>
</organism>
<evidence type="ECO:0000313" key="2">
    <source>
        <dbReference type="EMBL" id="CAF4500233.1"/>
    </source>
</evidence>
<comment type="caution">
    <text evidence="2">The sequence shown here is derived from an EMBL/GenBank/DDBJ whole genome shotgun (WGS) entry which is preliminary data.</text>
</comment>
<dbReference type="EMBL" id="CAJOBR010000359">
    <property type="protein sequence ID" value="CAF4500233.1"/>
    <property type="molecule type" value="Genomic_DNA"/>
</dbReference>
<evidence type="ECO:0000313" key="3">
    <source>
        <dbReference type="Proteomes" id="UP000663848"/>
    </source>
</evidence>
<accession>A0A820VHG2</accession>
<keyword evidence="1" id="KW-0175">Coiled coil</keyword>
<name>A0A820VHG2_9BILA</name>
<dbReference type="Proteomes" id="UP000663848">
    <property type="component" value="Unassembled WGS sequence"/>
</dbReference>
<protein>
    <submittedName>
        <fullName evidence="2">Uncharacterized protein</fullName>
    </submittedName>
</protein>
<reference evidence="2" key="1">
    <citation type="submission" date="2021-02" db="EMBL/GenBank/DDBJ databases">
        <authorList>
            <person name="Nowell W R."/>
        </authorList>
    </citation>
    <scope>NUCLEOTIDE SEQUENCE</scope>
</reference>
<evidence type="ECO:0000256" key="1">
    <source>
        <dbReference type="SAM" id="Coils"/>
    </source>
</evidence>
<dbReference type="AlphaFoldDB" id="A0A820VHG2"/>
<sequence length="123" mass="14535">MSLDRIFNFSQYEPRESSRDANQQLNQLQGNVNQLQGQVNQSQHQITELQQSMTVMHALIYRQNDIFALLQNEIRLMRHDFARMQLQFGILRGEQEHHDFEILDIIDIVATLMDEVLRQIPEA</sequence>
<gene>
    <name evidence="2" type="ORF">QYT958_LOCUS4619</name>
</gene>
<feature type="coiled-coil region" evidence="1">
    <location>
        <begin position="18"/>
        <end position="52"/>
    </location>
</feature>